<dbReference type="AlphaFoldDB" id="A0A644ZJI0"/>
<gene>
    <name evidence="2" type="ORF">SDC9_85483</name>
</gene>
<feature type="region of interest" description="Disordered" evidence="1">
    <location>
        <begin position="52"/>
        <end position="78"/>
    </location>
</feature>
<sequence length="78" mass="8796">MVLDRIAQIQPDKAFAVNQKLCQHRLAQAHLLPVSRHHLGFYLVAQNGRGGIAGQESDQRKDQDDADDQHRDHLQGAF</sequence>
<dbReference type="EMBL" id="VSSQ01008432">
    <property type="protein sequence ID" value="MPM38853.1"/>
    <property type="molecule type" value="Genomic_DNA"/>
</dbReference>
<evidence type="ECO:0000313" key="2">
    <source>
        <dbReference type="EMBL" id="MPM38853.1"/>
    </source>
</evidence>
<feature type="compositionally biased region" description="Basic and acidic residues" evidence="1">
    <location>
        <begin position="57"/>
        <end position="78"/>
    </location>
</feature>
<evidence type="ECO:0000256" key="1">
    <source>
        <dbReference type="SAM" id="MobiDB-lite"/>
    </source>
</evidence>
<reference evidence="2" key="1">
    <citation type="submission" date="2019-08" db="EMBL/GenBank/DDBJ databases">
        <authorList>
            <person name="Kucharzyk K."/>
            <person name="Murdoch R.W."/>
            <person name="Higgins S."/>
            <person name="Loffler F."/>
        </authorList>
    </citation>
    <scope>NUCLEOTIDE SEQUENCE</scope>
</reference>
<accession>A0A644ZJI0</accession>
<protein>
    <submittedName>
        <fullName evidence="2">Uncharacterized protein</fullName>
    </submittedName>
</protein>
<organism evidence="2">
    <name type="scientific">bioreactor metagenome</name>
    <dbReference type="NCBI Taxonomy" id="1076179"/>
    <lineage>
        <taxon>unclassified sequences</taxon>
        <taxon>metagenomes</taxon>
        <taxon>ecological metagenomes</taxon>
    </lineage>
</organism>
<proteinExistence type="predicted"/>
<comment type="caution">
    <text evidence="2">The sequence shown here is derived from an EMBL/GenBank/DDBJ whole genome shotgun (WGS) entry which is preliminary data.</text>
</comment>
<name>A0A644ZJI0_9ZZZZ</name>